<accession>A0ABS0AD34</accession>
<proteinExistence type="predicted"/>
<dbReference type="EMBL" id="ARXR01000004">
    <property type="protein sequence ID" value="MBF5052048.1"/>
    <property type="molecule type" value="Genomic_DNA"/>
</dbReference>
<reference evidence="2 3" key="1">
    <citation type="submission" date="2012-09" db="EMBL/GenBank/DDBJ databases">
        <title>Genome Sequence of alkane-degrading Bacterium Alcanivorax venustensis ISO4.</title>
        <authorList>
            <person name="Lai Q."/>
            <person name="Shao Z."/>
        </authorList>
    </citation>
    <scope>NUCLEOTIDE SEQUENCE [LARGE SCALE GENOMIC DNA]</scope>
    <source>
        <strain evidence="2 3">ISO4</strain>
    </source>
</reference>
<evidence type="ECO:0000313" key="3">
    <source>
        <dbReference type="Proteomes" id="UP000644441"/>
    </source>
</evidence>
<keyword evidence="3" id="KW-1185">Reference proteome</keyword>
<organism evidence="2 3">
    <name type="scientific">Alloalcanivorax venustensis ISO4</name>
    <dbReference type="NCBI Taxonomy" id="1177184"/>
    <lineage>
        <taxon>Bacteria</taxon>
        <taxon>Pseudomonadati</taxon>
        <taxon>Pseudomonadota</taxon>
        <taxon>Gammaproteobacteria</taxon>
        <taxon>Oceanospirillales</taxon>
        <taxon>Alcanivoracaceae</taxon>
        <taxon>Alloalcanivorax</taxon>
    </lineage>
</organism>
<comment type="caution">
    <text evidence="2">The sequence shown here is derived from an EMBL/GenBank/DDBJ whole genome shotgun (WGS) entry which is preliminary data.</text>
</comment>
<sequence length="109" mass="11947">MRAIEWDSPGDQSVAEYYAKDPNIDATPHKGSVLSARFQGLVARVRVDAYTDGTSYGDVVALIDPETGKRLTEHRGIAVGDTVALPDAKRAFEPNLEPEEDEDGDEERD</sequence>
<dbReference type="RefSeq" id="WP_194855143.1">
    <property type="nucleotide sequence ID" value="NZ_ARXR01000004.1"/>
</dbReference>
<protein>
    <submittedName>
        <fullName evidence="2">Uncharacterized protein</fullName>
    </submittedName>
</protein>
<evidence type="ECO:0000313" key="2">
    <source>
        <dbReference type="EMBL" id="MBF5052048.1"/>
    </source>
</evidence>
<name>A0ABS0AD34_9GAMM</name>
<feature type="region of interest" description="Disordered" evidence="1">
    <location>
        <begin position="88"/>
        <end position="109"/>
    </location>
</feature>
<evidence type="ECO:0000256" key="1">
    <source>
        <dbReference type="SAM" id="MobiDB-lite"/>
    </source>
</evidence>
<feature type="compositionally biased region" description="Acidic residues" evidence="1">
    <location>
        <begin position="96"/>
        <end position="109"/>
    </location>
</feature>
<gene>
    <name evidence="2" type="ORF">ISO4_00650</name>
</gene>
<dbReference type="Proteomes" id="UP000644441">
    <property type="component" value="Unassembled WGS sequence"/>
</dbReference>